<reference evidence="12" key="1">
    <citation type="submission" date="2021-01" db="EMBL/GenBank/DDBJ databases">
        <title>Genomic Encyclopedia of Type Strains, Phase IV (KMG-IV): sequencing the most valuable type-strain genomes for metagenomic binning, comparative biology and taxonomic classification.</title>
        <authorList>
            <person name="Goeker M."/>
        </authorList>
    </citation>
    <scope>NUCLEOTIDE SEQUENCE</scope>
    <source>
        <strain evidence="12">DSM 21943</strain>
    </source>
</reference>
<dbReference type="Gene3D" id="3.40.50.880">
    <property type="match status" value="1"/>
</dbReference>
<gene>
    <name evidence="10" type="primary">hisH</name>
    <name evidence="12" type="ORF">JOC54_003764</name>
</gene>
<protein>
    <recommendedName>
        <fullName evidence="10">Imidazole glycerol phosphate synthase subunit HisH</fullName>
        <ecNumber evidence="10">4.3.2.10</ecNumber>
    </recommendedName>
    <alternativeName>
        <fullName evidence="10">IGP synthase glutaminase subunit</fullName>
        <ecNumber evidence="10">3.5.1.2</ecNumber>
    </alternativeName>
    <alternativeName>
        <fullName evidence="10">IGP synthase subunit HisH</fullName>
    </alternativeName>
    <alternativeName>
        <fullName evidence="10">ImGP synthase subunit HisH</fullName>
        <shortName evidence="10">IGPS subunit HisH</shortName>
    </alternativeName>
</protein>
<evidence type="ECO:0000313" key="12">
    <source>
        <dbReference type="EMBL" id="MBM7840472.1"/>
    </source>
</evidence>
<evidence type="ECO:0000256" key="6">
    <source>
        <dbReference type="ARBA" id="ARBA00023102"/>
    </source>
</evidence>
<evidence type="ECO:0000256" key="5">
    <source>
        <dbReference type="ARBA" id="ARBA00022962"/>
    </source>
</evidence>
<feature type="active site" evidence="10">
    <location>
        <position position="187"/>
    </location>
</feature>
<name>A0ABS2SY63_9BACI</name>
<evidence type="ECO:0000256" key="4">
    <source>
        <dbReference type="ARBA" id="ARBA00022801"/>
    </source>
</evidence>
<keyword evidence="3 10" id="KW-0028">Amino-acid biosynthesis</keyword>
<comment type="caution">
    <text evidence="12">The sequence shown here is derived from an EMBL/GenBank/DDBJ whole genome shotgun (WGS) entry which is preliminary data.</text>
</comment>
<dbReference type="HAMAP" id="MF_00278">
    <property type="entry name" value="HisH"/>
    <property type="match status" value="1"/>
</dbReference>
<comment type="catalytic activity">
    <reaction evidence="8 10">
        <text>5-[(5-phospho-1-deoxy-D-ribulos-1-ylimino)methylamino]-1-(5-phospho-beta-D-ribosyl)imidazole-4-carboxamide + L-glutamine = D-erythro-1-(imidazol-4-yl)glycerol 3-phosphate + 5-amino-1-(5-phospho-beta-D-ribosyl)imidazole-4-carboxamide + L-glutamate + H(+)</text>
        <dbReference type="Rhea" id="RHEA:24793"/>
        <dbReference type="ChEBI" id="CHEBI:15378"/>
        <dbReference type="ChEBI" id="CHEBI:29985"/>
        <dbReference type="ChEBI" id="CHEBI:58278"/>
        <dbReference type="ChEBI" id="CHEBI:58359"/>
        <dbReference type="ChEBI" id="CHEBI:58475"/>
        <dbReference type="ChEBI" id="CHEBI:58525"/>
        <dbReference type="EC" id="4.3.2.10"/>
    </reaction>
</comment>
<dbReference type="SUPFAM" id="SSF52317">
    <property type="entry name" value="Class I glutamine amidotransferase-like"/>
    <property type="match status" value="1"/>
</dbReference>
<evidence type="ECO:0000313" key="13">
    <source>
        <dbReference type="Proteomes" id="UP001179280"/>
    </source>
</evidence>
<sequence>MIGIIDYDMGNLYSVSKALERLEIPYFISKNIDELMEADAYILPGVGAFPDAMKTLQETGLQAFLDTKVYQKKPLLGICLGMQLLFESSEEYGQTRGLAYLPGTVERFSGNTLNGDAYKVPHMGWNELVVKKKAPIIQLFTNGHVYFVHSYVVRTDSSVVVAESNYHQAVPAIVQEGMIYGMQFHPEKSGDVGMNLLKQYGQLVKERKV</sequence>
<dbReference type="CDD" id="cd01748">
    <property type="entry name" value="GATase1_IGP_Synthase"/>
    <property type="match status" value="1"/>
</dbReference>
<proteinExistence type="inferred from homology"/>
<dbReference type="InterPro" id="IPR029062">
    <property type="entry name" value="Class_I_gatase-like"/>
</dbReference>
<keyword evidence="12" id="KW-0328">Glycosyltransferase</keyword>
<evidence type="ECO:0000256" key="1">
    <source>
        <dbReference type="ARBA" id="ARBA00005091"/>
    </source>
</evidence>
<dbReference type="NCBIfam" id="TIGR01855">
    <property type="entry name" value="IMP_synth_hisH"/>
    <property type="match status" value="1"/>
</dbReference>
<evidence type="ECO:0000256" key="8">
    <source>
        <dbReference type="ARBA" id="ARBA00047838"/>
    </source>
</evidence>
<comment type="pathway">
    <text evidence="1 10">Amino-acid biosynthesis; L-histidine biosynthesis; L-histidine from 5-phospho-alpha-D-ribose 1-diphosphate: step 5/9.</text>
</comment>
<comment type="catalytic activity">
    <reaction evidence="9 10">
        <text>L-glutamine + H2O = L-glutamate + NH4(+)</text>
        <dbReference type="Rhea" id="RHEA:15889"/>
        <dbReference type="ChEBI" id="CHEBI:15377"/>
        <dbReference type="ChEBI" id="CHEBI:28938"/>
        <dbReference type="ChEBI" id="CHEBI:29985"/>
        <dbReference type="ChEBI" id="CHEBI:58359"/>
        <dbReference type="EC" id="3.5.1.2"/>
    </reaction>
</comment>
<accession>A0ABS2SY63</accession>
<dbReference type="PANTHER" id="PTHR42701">
    <property type="entry name" value="IMIDAZOLE GLYCEROL PHOSPHATE SYNTHASE SUBUNIT HISH"/>
    <property type="match status" value="1"/>
</dbReference>
<keyword evidence="10" id="KW-0963">Cytoplasm</keyword>
<comment type="subunit">
    <text evidence="2 10">Heterodimer of HisH and HisF.</text>
</comment>
<dbReference type="PIRSF" id="PIRSF000495">
    <property type="entry name" value="Amidotransf_hisH"/>
    <property type="match status" value="1"/>
</dbReference>
<dbReference type="InterPro" id="IPR010139">
    <property type="entry name" value="Imidazole-glycPsynth_HisH"/>
</dbReference>
<dbReference type="InterPro" id="IPR017926">
    <property type="entry name" value="GATASE"/>
</dbReference>
<keyword evidence="6 10" id="KW-0368">Histidine biosynthesis</keyword>
<evidence type="ECO:0000259" key="11">
    <source>
        <dbReference type="Pfam" id="PF00117"/>
    </source>
</evidence>
<comment type="subcellular location">
    <subcellularLocation>
        <location evidence="10">Cytoplasm</location>
    </subcellularLocation>
</comment>
<comment type="function">
    <text evidence="10">IGPS catalyzes the conversion of PRFAR and glutamine to IGP, AICAR and glutamate. The HisH subunit catalyzes the hydrolysis of glutamine to glutamate and ammonia as part of the synthesis of IGP and AICAR. The resulting ammonia molecule is channeled to the active site of HisF.</text>
</comment>
<evidence type="ECO:0000256" key="7">
    <source>
        <dbReference type="ARBA" id="ARBA00023239"/>
    </source>
</evidence>
<dbReference type="EC" id="4.3.2.10" evidence="10"/>
<dbReference type="Proteomes" id="UP001179280">
    <property type="component" value="Unassembled WGS sequence"/>
</dbReference>
<dbReference type="PROSITE" id="PS51273">
    <property type="entry name" value="GATASE_TYPE_1"/>
    <property type="match status" value="1"/>
</dbReference>
<feature type="active site" evidence="10">
    <location>
        <position position="185"/>
    </location>
</feature>
<dbReference type="EC" id="3.5.1.2" evidence="10"/>
<keyword evidence="5 10" id="KW-0315">Glutamine amidotransferase</keyword>
<organism evidence="12 13">
    <name type="scientific">Shouchella xiaoxiensis</name>
    <dbReference type="NCBI Taxonomy" id="766895"/>
    <lineage>
        <taxon>Bacteria</taxon>
        <taxon>Bacillati</taxon>
        <taxon>Bacillota</taxon>
        <taxon>Bacilli</taxon>
        <taxon>Bacillales</taxon>
        <taxon>Bacillaceae</taxon>
        <taxon>Shouchella</taxon>
    </lineage>
</organism>
<keyword evidence="4 10" id="KW-0378">Hydrolase</keyword>
<keyword evidence="13" id="KW-1185">Reference proteome</keyword>
<dbReference type="EMBL" id="JAFBCV010000014">
    <property type="protein sequence ID" value="MBM7840472.1"/>
    <property type="molecule type" value="Genomic_DNA"/>
</dbReference>
<dbReference type="PANTHER" id="PTHR42701:SF1">
    <property type="entry name" value="IMIDAZOLE GLYCEROL PHOSPHATE SYNTHASE SUBUNIT HISH"/>
    <property type="match status" value="1"/>
</dbReference>
<dbReference type="GO" id="GO:0016757">
    <property type="term" value="F:glycosyltransferase activity"/>
    <property type="evidence" value="ECO:0007669"/>
    <property type="project" value="UniProtKB-KW"/>
</dbReference>
<evidence type="ECO:0000256" key="10">
    <source>
        <dbReference type="HAMAP-Rule" id="MF_00278"/>
    </source>
</evidence>
<evidence type="ECO:0000256" key="2">
    <source>
        <dbReference type="ARBA" id="ARBA00011152"/>
    </source>
</evidence>
<dbReference type="RefSeq" id="WP_204468085.1">
    <property type="nucleotide sequence ID" value="NZ_JAFBCV010000014.1"/>
</dbReference>
<feature type="active site" description="Nucleophile" evidence="10">
    <location>
        <position position="79"/>
    </location>
</feature>
<dbReference type="Pfam" id="PF00117">
    <property type="entry name" value="GATase"/>
    <property type="match status" value="1"/>
</dbReference>
<keyword evidence="7 10" id="KW-0456">Lyase</keyword>
<evidence type="ECO:0000256" key="3">
    <source>
        <dbReference type="ARBA" id="ARBA00022605"/>
    </source>
</evidence>
<feature type="domain" description="Glutamine amidotransferase" evidence="11">
    <location>
        <begin position="4"/>
        <end position="191"/>
    </location>
</feature>
<keyword evidence="12" id="KW-0808">Transferase</keyword>
<evidence type="ECO:0000256" key="9">
    <source>
        <dbReference type="ARBA" id="ARBA00049534"/>
    </source>
</evidence>